<reference evidence="9 10" key="2">
    <citation type="journal article" date="2019" name="G3 (Bethesda)">
        <title>Hybrid Assembly of the Genome of the Entomopathogenic Nematode Steinernema carpocapsae Identifies the X-Chromosome.</title>
        <authorList>
            <person name="Serra L."/>
            <person name="Macchietto M."/>
            <person name="Macias-Munoz A."/>
            <person name="McGill C.J."/>
            <person name="Rodriguez I.M."/>
            <person name="Rodriguez B."/>
            <person name="Murad R."/>
            <person name="Mortazavi A."/>
        </authorList>
    </citation>
    <scope>NUCLEOTIDE SEQUENCE [LARGE SCALE GENOMIC DNA]</scope>
    <source>
        <strain evidence="9 10">ALL</strain>
    </source>
</reference>
<evidence type="ECO:0000256" key="2">
    <source>
        <dbReference type="ARBA" id="ARBA00022692"/>
    </source>
</evidence>
<dbReference type="Pfam" id="PF06119">
    <property type="entry name" value="NIDO"/>
    <property type="match status" value="1"/>
</dbReference>
<dbReference type="GO" id="GO:0007160">
    <property type="term" value="P:cell-matrix adhesion"/>
    <property type="evidence" value="ECO:0007669"/>
    <property type="project" value="InterPro"/>
</dbReference>
<dbReference type="InterPro" id="IPR057019">
    <property type="entry name" value="F54D1_6-like_Ig-like_2"/>
</dbReference>
<keyword evidence="10" id="KW-1185">Reference proteome</keyword>
<keyword evidence="4" id="KW-0472">Membrane</keyword>
<reference evidence="9 10" key="1">
    <citation type="journal article" date="2015" name="Genome Biol.">
        <title>Comparative genomics of Steinernema reveals deeply conserved gene regulatory networks.</title>
        <authorList>
            <person name="Dillman A.R."/>
            <person name="Macchietto M."/>
            <person name="Porter C.F."/>
            <person name="Rogers A."/>
            <person name="Williams B."/>
            <person name="Antoshechkin I."/>
            <person name="Lee M.M."/>
            <person name="Goodwin Z."/>
            <person name="Lu X."/>
            <person name="Lewis E.E."/>
            <person name="Goodrich-Blair H."/>
            <person name="Stock S.P."/>
            <person name="Adams B.J."/>
            <person name="Sternberg P.W."/>
            <person name="Mortazavi A."/>
        </authorList>
    </citation>
    <scope>NUCLEOTIDE SEQUENCE [LARGE SCALE GENOMIC DNA]</scope>
    <source>
        <strain evidence="9 10">ALL</strain>
    </source>
</reference>
<evidence type="ECO:0000313" key="9">
    <source>
        <dbReference type="EMBL" id="TMS39501.1"/>
    </source>
</evidence>
<evidence type="ECO:0000259" key="8">
    <source>
        <dbReference type="PROSITE" id="PS51220"/>
    </source>
</evidence>
<feature type="domain" description="NIDO" evidence="8">
    <location>
        <begin position="184"/>
        <end position="347"/>
    </location>
</feature>
<keyword evidence="6" id="KW-0732">Signal</keyword>
<evidence type="ECO:0000256" key="4">
    <source>
        <dbReference type="ARBA" id="ARBA00023136"/>
    </source>
</evidence>
<evidence type="ECO:0000313" key="10">
    <source>
        <dbReference type="Proteomes" id="UP000298663"/>
    </source>
</evidence>
<dbReference type="PANTHER" id="PTHR13802">
    <property type="entry name" value="MUCIN 4-RELATED"/>
    <property type="match status" value="1"/>
</dbReference>
<dbReference type="InterPro" id="IPR051495">
    <property type="entry name" value="Epithelial_Barrier/Signaling"/>
</dbReference>
<evidence type="ECO:0000259" key="7">
    <source>
        <dbReference type="PROSITE" id="PS50856"/>
    </source>
</evidence>
<dbReference type="AlphaFoldDB" id="A0A4U8V0X9"/>
<dbReference type="PANTHER" id="PTHR13802:SF60">
    <property type="entry name" value="PROTEIN CBG06057"/>
    <property type="match status" value="1"/>
</dbReference>
<evidence type="ECO:0000256" key="6">
    <source>
        <dbReference type="SAM" id="SignalP"/>
    </source>
</evidence>
<sequence>MREHSTLVALLWLLASCAAQQQAPNPPPGTGQDINPGQPGGGQFFSGSGTNPYYGPNLVPFGPEVGDHKVEQMMLTQGQTIDLKMYFPFYGGLYNYTTISVNGYMGFAAVNDQGQNINVGPSTNWPETSDPAMIAPYLCKQQVKTNMPPGMRAGIYYRVHMRQSLFGRGSNNNLNDGQTMQGSSYFGNRVQSCPNTGENSYIQCSSESDYFLDEMMKWLQEGVAGAAAFRADAAVVVTWYNLATSVASRDDATTGRLSTFQVIWLTDQPGRLSYVILNYDKLGYDASDVLTSGRMGRCQALFNGGNHTGLVPIDPTQQFKNQPSVLSQRSGVPHIVRGRYMFRVDDVVRPAGCSNKTGGTYPMLIYPNIVNMLGEMTVDVNAICLDRTQTYVLMIEQRPTAPCQILNPSIARCTLPKIYDWGTKTVYFQPQSGGANDERAFVGYIYFVPPTLDPMRLDIGNIYRWFENPVKDQYMPISWYPRNFTNPEFFLSGQNFRMSDDTAYAATLGLYVIGYKEAKDETIKKFSPIHRPLARLVTFQNKNQQEYRWKPQEERIDINRVEQWYLSDWERMNELYTYRLGYLKLAPVRPNDQFGGDLNAGLVSAPISLHWLWTSYNNKFSTTSFNPQDQKARTEYIRKKATEMCHDWYDEDGAQFNFIRDTETNASCPCVEAQAKMDIGRFMPHPRCSQTFRDVTCTAMIGARNCYMSSQNIYGSYADSGRAYDSRNTMRFPTHYGQVCCYDDKGFLMQTSYQPVIKVIEQTPTIPDSLCAPTNSELLPTWVNTKCPASAASTTTTCPTSSVANSQKPGVRCSTGVVLAVVVSSINPSDRRRLRRRHLQYHRQRQVRLQRARSLHAALHPSDHNDP</sequence>
<keyword evidence="3" id="KW-1133">Transmembrane helix</keyword>
<dbReference type="Pfam" id="PF24462">
    <property type="entry name" value="Ig_F54D1_6"/>
    <property type="match status" value="1"/>
</dbReference>
<dbReference type="GO" id="GO:0016020">
    <property type="term" value="C:membrane"/>
    <property type="evidence" value="ECO:0007669"/>
    <property type="project" value="UniProtKB-SubCell"/>
</dbReference>
<dbReference type="PROSITE" id="PS51220">
    <property type="entry name" value="NIDO"/>
    <property type="match status" value="1"/>
</dbReference>
<evidence type="ECO:0000256" key="5">
    <source>
        <dbReference type="SAM" id="MobiDB-lite"/>
    </source>
</evidence>
<dbReference type="Proteomes" id="UP000298663">
    <property type="component" value="Unassembled WGS sequence"/>
</dbReference>
<dbReference type="InterPro" id="IPR057018">
    <property type="entry name" value="F54D1_6-like_Ig-like"/>
</dbReference>
<dbReference type="Pfam" id="PF03782">
    <property type="entry name" value="AMOP"/>
    <property type="match status" value="1"/>
</dbReference>
<dbReference type="InterPro" id="IPR005533">
    <property type="entry name" value="AMOP_dom"/>
</dbReference>
<feature type="region of interest" description="Disordered" evidence="5">
    <location>
        <begin position="22"/>
        <end position="46"/>
    </location>
</feature>
<evidence type="ECO:0000256" key="1">
    <source>
        <dbReference type="ARBA" id="ARBA00004370"/>
    </source>
</evidence>
<dbReference type="Pfam" id="PF24464">
    <property type="entry name" value="Ig_F54D1_6_2"/>
    <property type="match status" value="1"/>
</dbReference>
<feature type="signal peptide" evidence="6">
    <location>
        <begin position="1"/>
        <end position="19"/>
    </location>
</feature>
<evidence type="ECO:0000256" key="3">
    <source>
        <dbReference type="ARBA" id="ARBA00022989"/>
    </source>
</evidence>
<protein>
    <recommendedName>
        <fullName evidence="11">AMOP domain-containing protein</fullName>
    </recommendedName>
</protein>
<dbReference type="PROSITE" id="PS51257">
    <property type="entry name" value="PROKAR_LIPOPROTEIN"/>
    <property type="match status" value="1"/>
</dbReference>
<organism evidence="9 10">
    <name type="scientific">Steinernema carpocapsae</name>
    <name type="common">Entomopathogenic nematode</name>
    <dbReference type="NCBI Taxonomy" id="34508"/>
    <lineage>
        <taxon>Eukaryota</taxon>
        <taxon>Metazoa</taxon>
        <taxon>Ecdysozoa</taxon>
        <taxon>Nematoda</taxon>
        <taxon>Chromadorea</taxon>
        <taxon>Rhabditida</taxon>
        <taxon>Tylenchina</taxon>
        <taxon>Panagrolaimomorpha</taxon>
        <taxon>Strongyloidoidea</taxon>
        <taxon>Steinernematidae</taxon>
        <taxon>Steinernema</taxon>
    </lineage>
</organism>
<comment type="caution">
    <text evidence="9">The sequence shown here is derived from an EMBL/GenBank/DDBJ whole genome shotgun (WGS) entry which is preliminary data.</text>
</comment>
<comment type="subcellular location">
    <subcellularLocation>
        <location evidence="1">Membrane</location>
    </subcellularLocation>
</comment>
<gene>
    <name evidence="9" type="ORF">L596_006014</name>
</gene>
<name>A0A4U8V0X9_STECR</name>
<feature type="domain" description="AMOP" evidence="7">
    <location>
        <begin position="637"/>
        <end position="805"/>
    </location>
</feature>
<dbReference type="EMBL" id="AZBU02000001">
    <property type="protein sequence ID" value="TMS39501.1"/>
    <property type="molecule type" value="Genomic_DNA"/>
</dbReference>
<dbReference type="SMART" id="SM00723">
    <property type="entry name" value="AMOP"/>
    <property type="match status" value="1"/>
</dbReference>
<feature type="chain" id="PRO_5020489909" description="AMOP domain-containing protein" evidence="6">
    <location>
        <begin position="20"/>
        <end position="867"/>
    </location>
</feature>
<keyword evidence="2" id="KW-0812">Transmembrane</keyword>
<dbReference type="SMART" id="SM00539">
    <property type="entry name" value="NIDO"/>
    <property type="match status" value="1"/>
</dbReference>
<dbReference type="PROSITE" id="PS50856">
    <property type="entry name" value="AMOP"/>
    <property type="match status" value="1"/>
</dbReference>
<accession>A0A4U8V0X9</accession>
<dbReference type="OrthoDB" id="9972657at2759"/>
<dbReference type="InterPro" id="IPR003886">
    <property type="entry name" value="NIDO_dom"/>
</dbReference>
<proteinExistence type="predicted"/>
<evidence type="ECO:0008006" key="11">
    <source>
        <dbReference type="Google" id="ProtNLM"/>
    </source>
</evidence>